<evidence type="ECO:0000256" key="2">
    <source>
        <dbReference type="SAM" id="SignalP"/>
    </source>
</evidence>
<dbReference type="RefSeq" id="WP_309798482.1">
    <property type="nucleotide sequence ID" value="NZ_BAAAHY010000005.1"/>
</dbReference>
<accession>A0ABU1JBR7</accession>
<keyword evidence="5" id="KW-1185">Reference proteome</keyword>
<evidence type="ECO:0000313" key="4">
    <source>
        <dbReference type="EMBL" id="MDR6269844.1"/>
    </source>
</evidence>
<dbReference type="EMBL" id="JAVDQF010000001">
    <property type="protein sequence ID" value="MDR6269844.1"/>
    <property type="molecule type" value="Genomic_DNA"/>
</dbReference>
<reference evidence="4 5" key="1">
    <citation type="submission" date="2023-07" db="EMBL/GenBank/DDBJ databases">
        <title>Sequencing the genomes of 1000 actinobacteria strains.</title>
        <authorList>
            <person name="Klenk H.-P."/>
        </authorList>
    </citation>
    <scope>NUCLEOTIDE SEQUENCE [LARGE SCALE GENOMIC DNA]</scope>
    <source>
        <strain evidence="4 5">DSM 14555</strain>
    </source>
</reference>
<feature type="chain" id="PRO_5045488587" description="DUF4232 domain-containing protein" evidence="2">
    <location>
        <begin position="28"/>
        <end position="212"/>
    </location>
</feature>
<feature type="domain" description="DUF4232" evidence="3">
    <location>
        <begin position="75"/>
        <end position="207"/>
    </location>
</feature>
<feature type="region of interest" description="Disordered" evidence="1">
    <location>
        <begin position="34"/>
        <end position="69"/>
    </location>
</feature>
<dbReference type="InterPro" id="IPR025326">
    <property type="entry name" value="DUF4232"/>
</dbReference>
<gene>
    <name evidence="4" type="ORF">JOE69_002082</name>
</gene>
<keyword evidence="2" id="KW-0732">Signal</keyword>
<organism evidence="4 5">
    <name type="scientific">Arthrobacter russicus</name>
    <dbReference type="NCBI Taxonomy" id="172040"/>
    <lineage>
        <taxon>Bacteria</taxon>
        <taxon>Bacillati</taxon>
        <taxon>Actinomycetota</taxon>
        <taxon>Actinomycetes</taxon>
        <taxon>Micrococcales</taxon>
        <taxon>Micrococcaceae</taxon>
        <taxon>Arthrobacter</taxon>
    </lineage>
</organism>
<comment type="caution">
    <text evidence="4">The sequence shown here is derived from an EMBL/GenBank/DDBJ whole genome shotgun (WGS) entry which is preliminary data.</text>
</comment>
<evidence type="ECO:0000259" key="3">
    <source>
        <dbReference type="Pfam" id="PF14016"/>
    </source>
</evidence>
<proteinExistence type="predicted"/>
<evidence type="ECO:0000313" key="5">
    <source>
        <dbReference type="Proteomes" id="UP001185069"/>
    </source>
</evidence>
<name>A0ABU1JBR7_9MICC</name>
<protein>
    <recommendedName>
        <fullName evidence="3">DUF4232 domain-containing protein</fullName>
    </recommendedName>
</protein>
<evidence type="ECO:0000256" key="1">
    <source>
        <dbReference type="SAM" id="MobiDB-lite"/>
    </source>
</evidence>
<dbReference type="Proteomes" id="UP001185069">
    <property type="component" value="Unassembled WGS sequence"/>
</dbReference>
<dbReference type="Pfam" id="PF14016">
    <property type="entry name" value="DUF4232"/>
    <property type="match status" value="1"/>
</dbReference>
<sequence>MAFMISPRIRVLTSISALSVTAVLALAACSQPASEASPSGSPASSASGSPSGSPQTSQTGTGQTPGSTGAVAVQCTAGMLSGSTDSAGGGAAGHLEMRLLVKNTSNQPCFMDGYPGVSLVGKGNGTQLGAAAERNPAQPSAGQVTLAPGASAQAALRYTQAGNYQSACSQTAADGLRVYPPGATDALYIPQPLTACTEDSVVLLQIGAFSAA</sequence>
<feature type="signal peptide" evidence="2">
    <location>
        <begin position="1"/>
        <end position="27"/>
    </location>
</feature>